<dbReference type="SUPFAM" id="SSF48019">
    <property type="entry name" value="post-AAA+ oligomerization domain-like"/>
    <property type="match status" value="1"/>
</dbReference>
<gene>
    <name evidence="6" type="ORF">BdWA1_002164</name>
</gene>
<feature type="domain" description="AAA+ ATPase" evidence="5">
    <location>
        <begin position="39"/>
        <end position="175"/>
    </location>
</feature>
<keyword evidence="7" id="KW-1185">Reference proteome</keyword>
<evidence type="ECO:0000256" key="1">
    <source>
        <dbReference type="ARBA" id="ARBA00005378"/>
    </source>
</evidence>
<dbReference type="InterPro" id="IPR027417">
    <property type="entry name" value="P-loop_NTPase"/>
</dbReference>
<dbReference type="GO" id="GO:0005663">
    <property type="term" value="C:DNA replication factor C complex"/>
    <property type="evidence" value="ECO:0007669"/>
    <property type="project" value="TreeGrafter"/>
</dbReference>
<sequence length="341" mass="38804">MAPKRNVPWVEKYRPAQLSDVIFQTQAVNVMEQIVETFNMPHLIFHGPPGTGKTSAALAMARQIYGLEGMKERVLELNASDERGIDVVRERIKTYTRLNISSNRINPETNRKMPNFKLIILDEADMITSDAQAALRRVIEAFSNISRFILICNYLHKIIGPIYSRCSAFHFRPIAPEAQVRQLEFICNAEGVKFESQACDYNKCRIWDRLLDFLQAFHKEICVVQLHCFSLYSCITEEAVASVSGYPPRTLAESLLDVCKRSNAEVEQLCRDIVNEGWDISAIFQQLCELVVNHENLHDIQKAKIAMTLASRDFALYQGGAQYLQLASLCFFIKSTITGSR</sequence>
<dbReference type="SUPFAM" id="SSF52540">
    <property type="entry name" value="P-loop containing nucleoside triphosphate hydrolases"/>
    <property type="match status" value="1"/>
</dbReference>
<dbReference type="CDD" id="cd00009">
    <property type="entry name" value="AAA"/>
    <property type="match status" value="1"/>
</dbReference>
<dbReference type="InterPro" id="IPR008921">
    <property type="entry name" value="DNA_pol3_clamp-load_cplx_C"/>
</dbReference>
<dbReference type="GO" id="GO:0003689">
    <property type="term" value="F:DNA clamp loader activity"/>
    <property type="evidence" value="ECO:0007669"/>
    <property type="project" value="TreeGrafter"/>
</dbReference>
<dbReference type="GO" id="GO:0006281">
    <property type="term" value="P:DNA repair"/>
    <property type="evidence" value="ECO:0007669"/>
    <property type="project" value="TreeGrafter"/>
</dbReference>
<evidence type="ECO:0000259" key="5">
    <source>
        <dbReference type="SMART" id="SM00382"/>
    </source>
</evidence>
<keyword evidence="6" id="KW-0378">Hydrolase</keyword>
<dbReference type="AlphaFoldDB" id="A0AAD9UPL4"/>
<evidence type="ECO:0000256" key="3">
    <source>
        <dbReference type="ARBA" id="ARBA00022741"/>
    </source>
</evidence>
<protein>
    <submittedName>
        <fullName evidence="6">Bifunctional P-loop containing nucleoside triphosphate hydrolase/DNA polymerase III</fullName>
    </submittedName>
</protein>
<keyword evidence="3" id="KW-0547">Nucleotide-binding</keyword>
<comment type="similarity">
    <text evidence="1">Belongs to the activator 1 small subunits family.</text>
</comment>
<dbReference type="EMBL" id="JALLKP010000002">
    <property type="protein sequence ID" value="KAK2196915.1"/>
    <property type="molecule type" value="Genomic_DNA"/>
</dbReference>
<dbReference type="Proteomes" id="UP001214638">
    <property type="component" value="Unassembled WGS sequence"/>
</dbReference>
<dbReference type="SMART" id="SM00382">
    <property type="entry name" value="AAA"/>
    <property type="match status" value="1"/>
</dbReference>
<dbReference type="GO" id="GO:0003677">
    <property type="term" value="F:DNA binding"/>
    <property type="evidence" value="ECO:0007669"/>
    <property type="project" value="InterPro"/>
</dbReference>
<dbReference type="Pfam" id="PF08542">
    <property type="entry name" value="Rep_fac_C"/>
    <property type="match status" value="1"/>
</dbReference>
<dbReference type="Gene3D" id="1.20.272.10">
    <property type="match status" value="1"/>
</dbReference>
<dbReference type="FunFam" id="3.40.50.300:FF:000952">
    <property type="entry name" value="Replication factor C subunit 2"/>
    <property type="match status" value="1"/>
</dbReference>
<evidence type="ECO:0000313" key="6">
    <source>
        <dbReference type="EMBL" id="KAK2196915.1"/>
    </source>
</evidence>
<dbReference type="GO" id="GO:0006261">
    <property type="term" value="P:DNA-templated DNA replication"/>
    <property type="evidence" value="ECO:0007669"/>
    <property type="project" value="TreeGrafter"/>
</dbReference>
<organism evidence="6 7">
    <name type="scientific">Babesia duncani</name>
    <dbReference type="NCBI Taxonomy" id="323732"/>
    <lineage>
        <taxon>Eukaryota</taxon>
        <taxon>Sar</taxon>
        <taxon>Alveolata</taxon>
        <taxon>Apicomplexa</taxon>
        <taxon>Aconoidasida</taxon>
        <taxon>Piroplasmida</taxon>
        <taxon>Babesiidae</taxon>
        <taxon>Babesia</taxon>
    </lineage>
</organism>
<evidence type="ECO:0000256" key="2">
    <source>
        <dbReference type="ARBA" id="ARBA00022705"/>
    </source>
</evidence>
<proteinExistence type="inferred from homology"/>
<dbReference type="GeneID" id="94336462"/>
<accession>A0AAD9UPL4</accession>
<dbReference type="GO" id="GO:0016887">
    <property type="term" value="F:ATP hydrolysis activity"/>
    <property type="evidence" value="ECO:0007669"/>
    <property type="project" value="InterPro"/>
</dbReference>
<name>A0AAD9UPL4_9APIC</name>
<dbReference type="GO" id="GO:0005634">
    <property type="term" value="C:nucleus"/>
    <property type="evidence" value="ECO:0007669"/>
    <property type="project" value="TreeGrafter"/>
</dbReference>
<dbReference type="InterPro" id="IPR050238">
    <property type="entry name" value="DNA_Rep/Repair_Clamp_Loader"/>
</dbReference>
<dbReference type="InterPro" id="IPR013748">
    <property type="entry name" value="Rep_factorC_C"/>
</dbReference>
<dbReference type="RefSeq" id="XP_067803757.1">
    <property type="nucleotide sequence ID" value="XM_067947193.1"/>
</dbReference>
<dbReference type="PANTHER" id="PTHR11669:SF20">
    <property type="entry name" value="REPLICATION FACTOR C SUBUNIT 4"/>
    <property type="match status" value="1"/>
</dbReference>
<dbReference type="KEGG" id="bdw:94336462"/>
<dbReference type="InterPro" id="IPR003593">
    <property type="entry name" value="AAA+_ATPase"/>
</dbReference>
<dbReference type="GO" id="GO:0005524">
    <property type="term" value="F:ATP binding"/>
    <property type="evidence" value="ECO:0007669"/>
    <property type="project" value="UniProtKB-KW"/>
</dbReference>
<evidence type="ECO:0000313" key="7">
    <source>
        <dbReference type="Proteomes" id="UP001214638"/>
    </source>
</evidence>
<reference evidence="6" key="1">
    <citation type="journal article" date="2023" name="Nat. Microbiol.">
        <title>Babesia duncani multi-omics identifies virulence factors and drug targets.</title>
        <authorList>
            <person name="Singh P."/>
            <person name="Lonardi S."/>
            <person name="Liang Q."/>
            <person name="Vydyam P."/>
            <person name="Khabirova E."/>
            <person name="Fang T."/>
            <person name="Gihaz S."/>
            <person name="Thekkiniath J."/>
            <person name="Munshi M."/>
            <person name="Abel S."/>
            <person name="Ciampossin L."/>
            <person name="Batugedara G."/>
            <person name="Gupta M."/>
            <person name="Lu X.M."/>
            <person name="Lenz T."/>
            <person name="Chakravarty S."/>
            <person name="Cornillot E."/>
            <person name="Hu Y."/>
            <person name="Ma W."/>
            <person name="Gonzalez L.M."/>
            <person name="Sanchez S."/>
            <person name="Estrada K."/>
            <person name="Sanchez-Flores A."/>
            <person name="Montero E."/>
            <person name="Harb O.S."/>
            <person name="Le Roch K.G."/>
            <person name="Mamoun C.B."/>
        </authorList>
    </citation>
    <scope>NUCLEOTIDE SEQUENCE</scope>
    <source>
        <strain evidence="6">WA1</strain>
    </source>
</reference>
<dbReference type="InterPro" id="IPR003959">
    <property type="entry name" value="ATPase_AAA_core"/>
</dbReference>
<comment type="caution">
    <text evidence="6">The sequence shown here is derived from an EMBL/GenBank/DDBJ whole genome shotgun (WGS) entry which is preliminary data.</text>
</comment>
<evidence type="ECO:0000256" key="4">
    <source>
        <dbReference type="ARBA" id="ARBA00022840"/>
    </source>
</evidence>
<keyword evidence="2" id="KW-0235">DNA replication</keyword>
<dbReference type="PANTHER" id="PTHR11669">
    <property type="entry name" value="REPLICATION FACTOR C / DNA POLYMERASE III GAMMA-TAU SUBUNIT"/>
    <property type="match status" value="1"/>
</dbReference>
<keyword evidence="4" id="KW-0067">ATP-binding</keyword>
<dbReference type="Gene3D" id="3.40.50.300">
    <property type="entry name" value="P-loop containing nucleotide triphosphate hydrolases"/>
    <property type="match status" value="1"/>
</dbReference>
<dbReference type="Pfam" id="PF00004">
    <property type="entry name" value="AAA"/>
    <property type="match status" value="1"/>
</dbReference>